<reference evidence="1 2" key="1">
    <citation type="journal article" date="2018" name="Sci. Rep.">
        <title>Comparative analysis of the Pocillopora damicornis genome highlights role of immune system in coral evolution.</title>
        <authorList>
            <person name="Cunning R."/>
            <person name="Bay R.A."/>
            <person name="Gillette P."/>
            <person name="Baker A.C."/>
            <person name="Traylor-Knowles N."/>
        </authorList>
    </citation>
    <scope>NUCLEOTIDE SEQUENCE [LARGE SCALE GENOMIC DNA]</scope>
    <source>
        <strain evidence="1">RSMAS</strain>
        <tissue evidence="1">Whole animal</tissue>
    </source>
</reference>
<protein>
    <submittedName>
        <fullName evidence="1">Uncharacterized protein</fullName>
    </submittedName>
</protein>
<keyword evidence="2" id="KW-1185">Reference proteome</keyword>
<comment type="caution">
    <text evidence="1">The sequence shown here is derived from an EMBL/GenBank/DDBJ whole genome shotgun (WGS) entry which is preliminary data.</text>
</comment>
<name>A0A3M6TKH0_POCDA</name>
<dbReference type="Proteomes" id="UP000275408">
    <property type="component" value="Unassembled WGS sequence"/>
</dbReference>
<evidence type="ECO:0000313" key="2">
    <source>
        <dbReference type="Proteomes" id="UP000275408"/>
    </source>
</evidence>
<proteinExistence type="predicted"/>
<organism evidence="1 2">
    <name type="scientific">Pocillopora damicornis</name>
    <name type="common">Cauliflower coral</name>
    <name type="synonym">Millepora damicornis</name>
    <dbReference type="NCBI Taxonomy" id="46731"/>
    <lineage>
        <taxon>Eukaryota</taxon>
        <taxon>Metazoa</taxon>
        <taxon>Cnidaria</taxon>
        <taxon>Anthozoa</taxon>
        <taxon>Hexacorallia</taxon>
        <taxon>Scleractinia</taxon>
        <taxon>Astrocoeniina</taxon>
        <taxon>Pocilloporidae</taxon>
        <taxon>Pocillopora</taxon>
    </lineage>
</organism>
<dbReference type="EMBL" id="RCHS01003435">
    <property type="protein sequence ID" value="RMX41846.1"/>
    <property type="molecule type" value="Genomic_DNA"/>
</dbReference>
<dbReference type="AlphaFoldDB" id="A0A3M6TKH0"/>
<evidence type="ECO:0000313" key="1">
    <source>
        <dbReference type="EMBL" id="RMX41846.1"/>
    </source>
</evidence>
<accession>A0A3M6TKH0</accession>
<sequence>MFQSYKKPASMGINQDGITRKKCKKFKREKMKMYTAKINGNMDNHVSEEKFDELIEDLNILQLNDNEQSLLEEDFTINELKEALTSLADNKSPNLF</sequence>
<gene>
    <name evidence="1" type="ORF">pdam_00023777</name>
</gene>